<protein>
    <recommendedName>
        <fullName evidence="1">KRAB domain-containing protein</fullName>
    </recommendedName>
</protein>
<dbReference type="Proteomes" id="UP000694380">
    <property type="component" value="Unplaced"/>
</dbReference>
<dbReference type="InterPro" id="IPR001909">
    <property type="entry name" value="KRAB"/>
</dbReference>
<dbReference type="PANTHER" id="PTHR23232:SF142">
    <property type="entry name" value="GASTRULA ZINC FINGER PROTEIN XLCGF57.1-LIKE-RELATED"/>
    <property type="match status" value="1"/>
</dbReference>
<dbReference type="Pfam" id="PF01352">
    <property type="entry name" value="KRAB"/>
    <property type="match status" value="1"/>
</dbReference>
<dbReference type="AlphaFoldDB" id="A0A8C3HY27"/>
<dbReference type="SUPFAM" id="SSF109640">
    <property type="entry name" value="KRAB domain (Kruppel-associated box)"/>
    <property type="match status" value="1"/>
</dbReference>
<evidence type="ECO:0000313" key="2">
    <source>
        <dbReference type="Ensembl" id="ENSCPBP00000025420.1"/>
    </source>
</evidence>
<evidence type="ECO:0000313" key="3">
    <source>
        <dbReference type="Proteomes" id="UP000694380"/>
    </source>
</evidence>
<proteinExistence type="predicted"/>
<dbReference type="PANTHER" id="PTHR23232">
    <property type="entry name" value="KRAB DOMAIN C2H2 ZINC FINGER"/>
    <property type="match status" value="1"/>
</dbReference>
<dbReference type="CDD" id="cd07765">
    <property type="entry name" value="KRAB_A-box"/>
    <property type="match status" value="1"/>
</dbReference>
<dbReference type="SMART" id="SM00349">
    <property type="entry name" value="KRAB"/>
    <property type="match status" value="1"/>
</dbReference>
<evidence type="ECO:0000259" key="1">
    <source>
        <dbReference type="PROSITE" id="PS50805"/>
    </source>
</evidence>
<organism evidence="2 3">
    <name type="scientific">Chrysemys picta bellii</name>
    <name type="common">Western painted turtle</name>
    <name type="synonym">Emys bellii</name>
    <dbReference type="NCBI Taxonomy" id="8478"/>
    <lineage>
        <taxon>Eukaryota</taxon>
        <taxon>Metazoa</taxon>
        <taxon>Chordata</taxon>
        <taxon>Craniata</taxon>
        <taxon>Vertebrata</taxon>
        <taxon>Euteleostomi</taxon>
        <taxon>Archelosauria</taxon>
        <taxon>Testudinata</taxon>
        <taxon>Testudines</taxon>
        <taxon>Cryptodira</taxon>
        <taxon>Durocryptodira</taxon>
        <taxon>Testudinoidea</taxon>
        <taxon>Emydidae</taxon>
        <taxon>Chrysemys</taxon>
    </lineage>
</organism>
<keyword evidence="3" id="KW-1185">Reference proteome</keyword>
<dbReference type="GeneTree" id="ENSGT01150000287237"/>
<dbReference type="Gene3D" id="6.10.140.140">
    <property type="match status" value="1"/>
</dbReference>
<accession>A0A8C3HY27</accession>
<dbReference type="InterPro" id="IPR036051">
    <property type="entry name" value="KRAB_dom_sf"/>
</dbReference>
<dbReference type="PROSITE" id="PS50805">
    <property type="entry name" value="KRAB"/>
    <property type="match status" value="1"/>
</dbReference>
<sequence length="127" mass="13928">MGTGWARDRVYLLPSPAVLAVYPGPSFAPGTNPSSCPTVLLPTALSQSFPGGPKNVWCWANKKLIPPSSVGLLLFQGPVTFEELAMYFTREEWDLLDPTQTALYWDVMQENYENVTSLGKDSCPLSS</sequence>
<dbReference type="Ensembl" id="ENSCPBT00000029933.1">
    <property type="protein sequence ID" value="ENSCPBP00000025420.1"/>
    <property type="gene ID" value="ENSCPBG00000018071.1"/>
</dbReference>
<reference evidence="2" key="2">
    <citation type="submission" date="2025-09" db="UniProtKB">
        <authorList>
            <consortium name="Ensembl"/>
        </authorList>
    </citation>
    <scope>IDENTIFICATION</scope>
</reference>
<name>A0A8C3HY27_CHRPI</name>
<feature type="domain" description="KRAB" evidence="1">
    <location>
        <begin position="79"/>
        <end position="127"/>
    </location>
</feature>
<reference evidence="2" key="1">
    <citation type="submission" date="2025-08" db="UniProtKB">
        <authorList>
            <consortium name="Ensembl"/>
        </authorList>
    </citation>
    <scope>IDENTIFICATION</scope>
</reference>
<dbReference type="InterPro" id="IPR050169">
    <property type="entry name" value="Krueppel_C2H2_ZnF"/>
</dbReference>
<dbReference type="GO" id="GO:0006355">
    <property type="term" value="P:regulation of DNA-templated transcription"/>
    <property type="evidence" value="ECO:0007669"/>
    <property type="project" value="InterPro"/>
</dbReference>